<feature type="compositionally biased region" description="Basic and acidic residues" evidence="4">
    <location>
        <begin position="939"/>
        <end position="951"/>
    </location>
</feature>
<dbReference type="Pfam" id="PF12796">
    <property type="entry name" value="Ank_2"/>
    <property type="match status" value="2"/>
</dbReference>
<accession>A0ABR2K627</accession>
<name>A0ABR2K627_9EUKA</name>
<feature type="region of interest" description="Disordered" evidence="4">
    <location>
        <begin position="920"/>
        <end position="951"/>
    </location>
</feature>
<evidence type="ECO:0000256" key="1">
    <source>
        <dbReference type="ARBA" id="ARBA00022737"/>
    </source>
</evidence>
<reference evidence="5 6" key="1">
    <citation type="submission" date="2024-04" db="EMBL/GenBank/DDBJ databases">
        <title>Tritrichomonas musculus Genome.</title>
        <authorList>
            <person name="Alves-Ferreira E."/>
            <person name="Grigg M."/>
            <person name="Lorenzi H."/>
            <person name="Galac M."/>
        </authorList>
    </citation>
    <scope>NUCLEOTIDE SEQUENCE [LARGE SCALE GENOMIC DNA]</scope>
    <source>
        <strain evidence="5 6">EAF2021</strain>
    </source>
</reference>
<evidence type="ECO:0000313" key="6">
    <source>
        <dbReference type="Proteomes" id="UP001470230"/>
    </source>
</evidence>
<evidence type="ECO:0000256" key="2">
    <source>
        <dbReference type="ARBA" id="ARBA00023043"/>
    </source>
</evidence>
<dbReference type="SUPFAM" id="SSF48403">
    <property type="entry name" value="Ankyrin repeat"/>
    <property type="match status" value="3"/>
</dbReference>
<feature type="repeat" description="ANK" evidence="3">
    <location>
        <begin position="247"/>
        <end position="279"/>
    </location>
</feature>
<keyword evidence="2 3" id="KW-0040">ANK repeat</keyword>
<comment type="caution">
    <text evidence="5">The sequence shown here is derived from an EMBL/GenBank/DDBJ whole genome shotgun (WGS) entry which is preliminary data.</text>
</comment>
<dbReference type="PANTHER" id="PTHR24198:SF165">
    <property type="entry name" value="ANKYRIN REPEAT-CONTAINING PROTEIN-RELATED"/>
    <property type="match status" value="1"/>
</dbReference>
<protein>
    <submittedName>
        <fullName evidence="5">Ankyrin repeat and FYVE domain-containing protein 1</fullName>
    </submittedName>
</protein>
<keyword evidence="1" id="KW-0677">Repeat</keyword>
<dbReference type="SMART" id="SM00248">
    <property type="entry name" value="ANK"/>
    <property type="match status" value="12"/>
</dbReference>
<evidence type="ECO:0000256" key="3">
    <source>
        <dbReference type="PROSITE-ProRule" id="PRU00023"/>
    </source>
</evidence>
<proteinExistence type="predicted"/>
<keyword evidence="6" id="KW-1185">Reference proteome</keyword>
<evidence type="ECO:0000313" key="5">
    <source>
        <dbReference type="EMBL" id="KAK8886582.1"/>
    </source>
</evidence>
<gene>
    <name evidence="5" type="ORF">M9Y10_042046</name>
</gene>
<dbReference type="SUPFAM" id="SSF57997">
    <property type="entry name" value="Tropomyosin"/>
    <property type="match status" value="1"/>
</dbReference>
<evidence type="ECO:0000256" key="4">
    <source>
        <dbReference type="SAM" id="MobiDB-lite"/>
    </source>
</evidence>
<dbReference type="PANTHER" id="PTHR24198">
    <property type="entry name" value="ANKYRIN REPEAT AND PROTEIN KINASE DOMAIN-CONTAINING PROTEIN"/>
    <property type="match status" value="1"/>
</dbReference>
<dbReference type="EMBL" id="JAPFFF010000007">
    <property type="protein sequence ID" value="KAK8886582.1"/>
    <property type="molecule type" value="Genomic_DNA"/>
</dbReference>
<dbReference type="PROSITE" id="PS50088">
    <property type="entry name" value="ANK_REPEAT"/>
    <property type="match status" value="1"/>
</dbReference>
<dbReference type="Proteomes" id="UP001470230">
    <property type="component" value="Unassembled WGS sequence"/>
</dbReference>
<feature type="compositionally biased region" description="Basic and acidic residues" evidence="4">
    <location>
        <begin position="920"/>
        <end position="930"/>
    </location>
</feature>
<dbReference type="InterPro" id="IPR036770">
    <property type="entry name" value="Ankyrin_rpt-contain_sf"/>
</dbReference>
<dbReference type="Gene3D" id="1.25.40.20">
    <property type="entry name" value="Ankyrin repeat-containing domain"/>
    <property type="match status" value="4"/>
</dbReference>
<sequence length="1069" mass="123241">MGCNASVTNDTIEQITDEQIQQIKNETISPVSYQIFLNNFYFVSRYDKFYTDLPLEKQLQVLENVGPLSKDECKLVVQQFCKNADSEEYLVPALLQISRKMVCKTKVEGHDEEVYIPVGLDQNLWKNIMNKKYETKFGKFKMDVSSVDWANSEVTQSRDIFLGDLQNQVPQVQHTKDLSTLISNNPIDNLWKKEIDPEDISPDINRNTKKPFSWEPNIHEASYKGKKSSVEYDLALMPQMLNLPDYKDNTPVHYAAMGNQKGMLIYLRDVGADFKLPNSDGFLPIHLISKKSVVTAMNDLGVNINERNKDGESLLDIKTRLFDKTMIKTMLGLGVNILEPNPEGAFWIQTALHKEYYGSQMNEEKFINFVRKQLISNKQAIYNYDPVYTEIIQRKDKTHVEEDLKDLNESVLRQDVNRIRVLLAIGTKPDVKLDTGETNLYICAKKGLSDSAKILSENYADPNVTNSRHENTFWAAAINEHFDTALVLRDHGANMNMLDSNNETLMHNVYRRKIMKIFDFTLEAGASPNVKNGKCQTVTFIAFLNRDDEIAEKLQDQYGGNINAQDHHQYSLVHHAFEQGDLQRIEYLSNRHIDMDLKTNKGHSVLMMAFYTEINFNTWQFLLDKGANINTTDFQKSSLLHHLFFMKNAREDAFRFFIDHKIDYNIENNYGQFPISVAIEMCHDKMGFELLNLGCKILDQKSEHEPICEALKRGSQEWFEALVDHGADGMNEKIGVISRYINSGFFKYKVFQKIPRMNIFLEAPLQMAIYKKYNNCANDLWNMAKGDDVKVKLANNKDCYGRMVLSAAIIMKNEPFVNLLLDKKYDILSPDNDGRTPFIHSCMVDVLPWMCKLFELIPMKNANHVDNTKNAALTYAANNNRRDFCDHLFCCDIEINGFNADTNGIINHYRDLMRRYNKAKDSARKNKDDAGSALSEVESDMRECQSRKRQLESEIDSINSKIDSYNRDPQNSSYSATSLKMDIASCERSIRKYNEMIARVQRDLNHANEIYEYYSDKYSEICNATRRDILNNIGHLESLGCRDRKIGQREFYIDWAKIGALALGILLLI</sequence>
<organism evidence="5 6">
    <name type="scientific">Tritrichomonas musculus</name>
    <dbReference type="NCBI Taxonomy" id="1915356"/>
    <lineage>
        <taxon>Eukaryota</taxon>
        <taxon>Metamonada</taxon>
        <taxon>Parabasalia</taxon>
        <taxon>Tritrichomonadida</taxon>
        <taxon>Tritrichomonadidae</taxon>
        <taxon>Tritrichomonas</taxon>
    </lineage>
</organism>
<dbReference type="Gene3D" id="1.10.287.1490">
    <property type="match status" value="1"/>
</dbReference>
<dbReference type="InterPro" id="IPR002110">
    <property type="entry name" value="Ankyrin_rpt"/>
</dbReference>